<dbReference type="EMBL" id="JASCXX010000048">
    <property type="protein sequence ID" value="MDI6451710.1"/>
    <property type="molecule type" value="Genomic_DNA"/>
</dbReference>
<gene>
    <name evidence="1" type="ORF">QJ522_21800</name>
</gene>
<keyword evidence="2" id="KW-1185">Reference proteome</keyword>
<sequence length="260" mass="28586">MNDKTTKFPKPADPTIEEVLRAFLDVSSQRLKPATLRKYESVIELFTISMNNYGPGTLSDAQTATFEAFYNAKGAAHREYCQIFGPEMILGNVDEFLSYFMPRKVMCGKELMRAAGTVTRKLAHWLCEQGLVDAEGAEAGMQSGAAAAKALPAGERLADALCDYCHLHPVDDWADQIEDHFTVEKVESGRLHLAPVLGGGPAKDETIVLDLPRAITGLCQVGWKISLLLGKTKRGWRILESGNVYPSDARCLRHTGCPTR</sequence>
<name>A0AAW6U1E0_9BACT</name>
<proteinExistence type="predicted"/>
<dbReference type="Proteomes" id="UP001431776">
    <property type="component" value="Unassembled WGS sequence"/>
</dbReference>
<dbReference type="RefSeq" id="WP_349247117.1">
    <property type="nucleotide sequence ID" value="NZ_JASCXX010000048.1"/>
</dbReference>
<organism evidence="1 2">
    <name type="scientific">Anaerobaca lacustris</name>
    <dbReference type="NCBI Taxonomy" id="3044600"/>
    <lineage>
        <taxon>Bacteria</taxon>
        <taxon>Pseudomonadati</taxon>
        <taxon>Planctomycetota</taxon>
        <taxon>Phycisphaerae</taxon>
        <taxon>Sedimentisphaerales</taxon>
        <taxon>Anaerobacaceae</taxon>
        <taxon>Anaerobaca</taxon>
    </lineage>
</organism>
<evidence type="ECO:0000313" key="2">
    <source>
        <dbReference type="Proteomes" id="UP001431776"/>
    </source>
</evidence>
<dbReference type="AlphaFoldDB" id="A0AAW6U1E0"/>
<protein>
    <recommendedName>
        <fullName evidence="3">Core-binding (CB) domain-containing protein</fullName>
    </recommendedName>
</protein>
<evidence type="ECO:0000313" key="1">
    <source>
        <dbReference type="EMBL" id="MDI6451710.1"/>
    </source>
</evidence>
<comment type="caution">
    <text evidence="1">The sequence shown here is derived from an EMBL/GenBank/DDBJ whole genome shotgun (WGS) entry which is preliminary data.</text>
</comment>
<evidence type="ECO:0008006" key="3">
    <source>
        <dbReference type="Google" id="ProtNLM"/>
    </source>
</evidence>
<accession>A0AAW6U1E0</accession>
<reference evidence="1" key="1">
    <citation type="submission" date="2023-05" db="EMBL/GenBank/DDBJ databases">
        <title>Anaerotaeda fermentans gen. nov., sp. nov., a novel anaerobic planctomycete of the new family within the order Sedimentisphaerales isolated from Taman Peninsula, Russia.</title>
        <authorList>
            <person name="Khomyakova M.A."/>
            <person name="Merkel A.Y."/>
            <person name="Slobodkin A.I."/>
        </authorList>
    </citation>
    <scope>NUCLEOTIDE SEQUENCE</scope>
    <source>
        <strain evidence="1">M17dextr</strain>
    </source>
</reference>